<dbReference type="Proteomes" id="UP000317650">
    <property type="component" value="Chromosome 6"/>
</dbReference>
<evidence type="ECO:0000256" key="1">
    <source>
        <dbReference type="SAM" id="MobiDB-lite"/>
    </source>
</evidence>
<comment type="caution">
    <text evidence="2">The sequence shown here is derived from an EMBL/GenBank/DDBJ whole genome shotgun (WGS) entry which is preliminary data.</text>
</comment>
<feature type="compositionally biased region" description="Polar residues" evidence="1">
    <location>
        <begin position="51"/>
        <end position="63"/>
    </location>
</feature>
<name>A0A4S8IM24_MUSBA</name>
<dbReference type="Pfam" id="PF07797">
    <property type="entry name" value="DUF1639"/>
    <property type="match status" value="1"/>
</dbReference>
<feature type="region of interest" description="Disordered" evidence="1">
    <location>
        <begin position="1"/>
        <end position="190"/>
    </location>
</feature>
<dbReference type="STRING" id="52838.A0A4S8IM24"/>
<evidence type="ECO:0000313" key="2">
    <source>
        <dbReference type="EMBL" id="THU49528.1"/>
    </source>
</evidence>
<sequence length="248" mass="26817">MANASEDEEDGPAGSPEAEQRAIPPLPFDPLPRRSRLSGSGLLASPFPVGNCTSFCTLRSSNLPLAGGPDGVGTMAPAGDRHGRAASERPPSPQESSFPQRKRSTRIKNLKDREGGVDRSLSSSAAAEAVRPWNLRTRRPADNAPSENGPYRCPTLASVSPSPFAAEKSCPGKEMVGAGSDASEKGKGGRFTISLSREEIAEDFWKIKGMKPPRRPKKRPRNVQRQIEDIFPSSWMLVVAPERYKVNQ</sequence>
<evidence type="ECO:0008006" key="4">
    <source>
        <dbReference type="Google" id="ProtNLM"/>
    </source>
</evidence>
<dbReference type="PANTHER" id="PTHR33130">
    <property type="entry name" value="PUTATIVE (DUF1639)-RELATED"/>
    <property type="match status" value="1"/>
</dbReference>
<accession>A0A4S8IM24</accession>
<feature type="compositionally biased region" description="Low complexity" evidence="1">
    <location>
        <begin position="37"/>
        <end position="46"/>
    </location>
</feature>
<reference evidence="2 3" key="1">
    <citation type="journal article" date="2019" name="Nat. Plants">
        <title>Genome sequencing of Musa balbisiana reveals subgenome evolution and function divergence in polyploid bananas.</title>
        <authorList>
            <person name="Yao X."/>
        </authorList>
    </citation>
    <scope>NUCLEOTIDE SEQUENCE [LARGE SCALE GENOMIC DNA]</scope>
    <source>
        <strain evidence="3">cv. DH-PKW</strain>
        <tissue evidence="2">Leaves</tissue>
    </source>
</reference>
<keyword evidence="3" id="KW-1185">Reference proteome</keyword>
<protein>
    <recommendedName>
        <fullName evidence="4">DUF1639 family protein</fullName>
    </recommendedName>
</protein>
<dbReference type="InterPro" id="IPR012438">
    <property type="entry name" value="DUF1639"/>
</dbReference>
<organism evidence="2 3">
    <name type="scientific">Musa balbisiana</name>
    <name type="common">Banana</name>
    <dbReference type="NCBI Taxonomy" id="52838"/>
    <lineage>
        <taxon>Eukaryota</taxon>
        <taxon>Viridiplantae</taxon>
        <taxon>Streptophyta</taxon>
        <taxon>Embryophyta</taxon>
        <taxon>Tracheophyta</taxon>
        <taxon>Spermatophyta</taxon>
        <taxon>Magnoliopsida</taxon>
        <taxon>Liliopsida</taxon>
        <taxon>Zingiberales</taxon>
        <taxon>Musaceae</taxon>
        <taxon>Musa</taxon>
    </lineage>
</organism>
<dbReference type="EMBL" id="PYDT01000009">
    <property type="protein sequence ID" value="THU49528.1"/>
    <property type="molecule type" value="Genomic_DNA"/>
</dbReference>
<dbReference type="PANTHER" id="PTHR33130:SF43">
    <property type="entry name" value="OS01G0688600 PROTEIN"/>
    <property type="match status" value="1"/>
</dbReference>
<evidence type="ECO:0000313" key="3">
    <source>
        <dbReference type="Proteomes" id="UP000317650"/>
    </source>
</evidence>
<feature type="compositionally biased region" description="Acidic residues" evidence="1">
    <location>
        <begin position="1"/>
        <end position="11"/>
    </location>
</feature>
<dbReference type="AlphaFoldDB" id="A0A4S8IM24"/>
<proteinExistence type="predicted"/>
<gene>
    <name evidence="2" type="ORF">C4D60_Mb06t10510</name>
</gene>